<evidence type="ECO:0000256" key="1">
    <source>
        <dbReference type="ARBA" id="ARBA00022630"/>
    </source>
</evidence>
<reference evidence="4 5" key="1">
    <citation type="journal article" date="2013" name="Genome Announc.">
        <title>Draft Genome Sequence of Rhodococcus ruber Strain BKS 20-38.</title>
        <authorList>
            <person name="Bala M."/>
            <person name="Kumar S."/>
            <person name="Raghava G.P."/>
            <person name="Mayilraj S."/>
        </authorList>
    </citation>
    <scope>NUCLEOTIDE SEQUENCE [LARGE SCALE GENOMIC DNA]</scope>
    <source>
        <strain evidence="4 5">BKS 20-38</strain>
    </source>
</reference>
<evidence type="ECO:0000256" key="2">
    <source>
        <dbReference type="ARBA" id="ARBA00022643"/>
    </source>
</evidence>
<gene>
    <name evidence="4" type="ORF">G352_27645</name>
</gene>
<organism evidence="4 5">
    <name type="scientific">Rhodococcus ruber BKS 20-38</name>
    <dbReference type="NCBI Taxonomy" id="1278076"/>
    <lineage>
        <taxon>Bacteria</taxon>
        <taxon>Bacillati</taxon>
        <taxon>Actinomycetota</taxon>
        <taxon>Actinomycetes</taxon>
        <taxon>Mycobacteriales</taxon>
        <taxon>Nocardiaceae</taxon>
        <taxon>Rhodococcus</taxon>
    </lineage>
</organism>
<evidence type="ECO:0000313" key="4">
    <source>
        <dbReference type="EMBL" id="EME50566.1"/>
    </source>
</evidence>
<dbReference type="EMBL" id="AOEX01000108">
    <property type="protein sequence ID" value="EME50566.1"/>
    <property type="molecule type" value="Genomic_DNA"/>
</dbReference>
<proteinExistence type="predicted"/>
<protein>
    <submittedName>
        <fullName evidence="4">Oxidoreductase</fullName>
    </submittedName>
</protein>
<dbReference type="Gene3D" id="3.20.20.70">
    <property type="entry name" value="Aldolase class I"/>
    <property type="match status" value="1"/>
</dbReference>
<keyword evidence="3" id="KW-0560">Oxidoreductase</keyword>
<evidence type="ECO:0000313" key="5">
    <source>
        <dbReference type="Proteomes" id="UP000011731"/>
    </source>
</evidence>
<dbReference type="CDD" id="cd04730">
    <property type="entry name" value="NPD_like"/>
    <property type="match status" value="1"/>
</dbReference>
<dbReference type="AlphaFoldDB" id="M2WPC0"/>
<dbReference type="PATRIC" id="fig|1278076.4.peg.5673"/>
<evidence type="ECO:0000256" key="3">
    <source>
        <dbReference type="ARBA" id="ARBA00023002"/>
    </source>
</evidence>
<dbReference type="RefSeq" id="WP_003939584.1">
    <property type="nucleotide sequence ID" value="NZ_AOEX01000108.1"/>
</dbReference>
<dbReference type="SUPFAM" id="SSF51412">
    <property type="entry name" value="Inosine monophosphate dehydrogenase (IMPDH)"/>
    <property type="match status" value="1"/>
</dbReference>
<keyword evidence="1" id="KW-0285">Flavoprotein</keyword>
<name>M2WPC0_9NOCA</name>
<dbReference type="InterPro" id="IPR004136">
    <property type="entry name" value="NMO"/>
</dbReference>
<dbReference type="InterPro" id="IPR013785">
    <property type="entry name" value="Aldolase_TIM"/>
</dbReference>
<dbReference type="Pfam" id="PF03060">
    <property type="entry name" value="NMO"/>
    <property type="match status" value="1"/>
</dbReference>
<comment type="caution">
    <text evidence="4">The sequence shown here is derived from an EMBL/GenBank/DDBJ whole genome shotgun (WGS) entry which is preliminary data.</text>
</comment>
<accession>M2WPC0</accession>
<dbReference type="Proteomes" id="UP000011731">
    <property type="component" value="Unassembled WGS sequence"/>
</dbReference>
<dbReference type="PANTHER" id="PTHR32332">
    <property type="entry name" value="2-NITROPROPANE DIOXYGENASE"/>
    <property type="match status" value="1"/>
</dbReference>
<dbReference type="GO" id="GO:0018580">
    <property type="term" value="F:nitronate monooxygenase activity"/>
    <property type="evidence" value="ECO:0007669"/>
    <property type="project" value="InterPro"/>
</dbReference>
<keyword evidence="5" id="KW-1185">Reference proteome</keyword>
<keyword evidence="2" id="KW-0288">FMN</keyword>
<sequence>MHTDLSRKFGIQYPIFGFTPSEHVAAAISRAGGLGVLGCVRFNDPAELDDVLTWMDENTDGKPYGVDIVMPAKVPTEGSAVDLDKLIPAEHRAFVERTLAELGVPPLDESAEHAAGVLGWLHSVARSHVDVALGHRPALIANALGSPPKDVIDLAHEKGVPVAALAGAVEHARRHVENGVDIVIAQGYEAGGHTGEVASMVLWPEIVDALGDSAAVLAAGGVGSGRQIAAALALGTSGVWMGSYWLTTSEYKLGAAATGPSSVQRALLGASSSDTVRSRIYSGKPARLLKTKWTEAWSKPDAPSPLPMPLQNLLVSEAHQRIAAADDPEVVAMPVGQIVGRMNEIRPVAEIMAELVEGYEQAVDRLNAAR</sequence>
<dbReference type="PANTHER" id="PTHR32332:SF38">
    <property type="entry name" value="MONOOXYGENASE RV1533-RELATED"/>
    <property type="match status" value="1"/>
</dbReference>